<proteinExistence type="predicted"/>
<dbReference type="PATRIC" id="fig|1502723.3.peg.2520"/>
<dbReference type="Pfam" id="PF13558">
    <property type="entry name" value="SbcC_Walker_B"/>
    <property type="match status" value="1"/>
</dbReference>
<gene>
    <name evidence="3" type="ORF">FF36_03122</name>
</gene>
<dbReference type="EMBL" id="JYFN01000022">
    <property type="protein sequence ID" value="KJE22592.1"/>
    <property type="molecule type" value="Genomic_DNA"/>
</dbReference>
<dbReference type="SUPFAM" id="SSF52540">
    <property type="entry name" value="P-loop containing nucleoside triphosphate hydrolases"/>
    <property type="match status" value="1"/>
</dbReference>
<reference evidence="3 4" key="2">
    <citation type="journal article" date="2016" name="Genome Announc.">
        <title>Permanent Draft Genome Sequences for Two Variants of Frankia sp. Strain CpI1, the First Frankia Strain Isolated from Root Nodules of Comptonia peregrina.</title>
        <authorList>
            <person name="Oshone R."/>
            <person name="Hurst S.G.IV."/>
            <person name="Abebe-Akele F."/>
            <person name="Simpson S."/>
            <person name="Morris K."/>
            <person name="Thomas W.K."/>
            <person name="Tisa L.S."/>
        </authorList>
    </citation>
    <scope>NUCLEOTIDE SEQUENCE [LARGE SCALE GENOMIC DNA]</scope>
    <source>
        <strain evidence="4">CpI1-S</strain>
    </source>
</reference>
<dbReference type="Proteomes" id="UP000032545">
    <property type="component" value="Unassembled WGS sequence"/>
</dbReference>
<reference evidence="4" key="1">
    <citation type="submission" date="2015-02" db="EMBL/GenBank/DDBJ databases">
        <title>Draft Genome of Frankia sp. CpI1-S.</title>
        <authorList>
            <person name="Oshone R.T."/>
            <person name="Ngom M."/>
            <person name="Ghodhbane-Gtari F."/>
            <person name="Gtari M."/>
            <person name="Morris K."/>
            <person name="Thomas K."/>
            <person name="Sen A."/>
            <person name="Tisa L.S."/>
        </authorList>
    </citation>
    <scope>NUCLEOTIDE SEQUENCE [LARGE SCALE GENOMIC DNA]</scope>
    <source>
        <strain evidence="4">CpI1-S</strain>
    </source>
</reference>
<name>A0A0D8BGM2_9ACTN</name>
<keyword evidence="4" id="KW-1185">Reference proteome</keyword>
<accession>A0A0D8BGM2</accession>
<comment type="caution">
    <text evidence="3">The sequence shown here is derived from an EMBL/GenBank/DDBJ whole genome shotgun (WGS) entry which is preliminary data.</text>
</comment>
<evidence type="ECO:0000313" key="3">
    <source>
        <dbReference type="EMBL" id="KJE22592.1"/>
    </source>
</evidence>
<protein>
    <recommendedName>
        <fullName evidence="5">TIGR02680 family protein</fullName>
    </recommendedName>
</protein>
<feature type="region of interest" description="Disordered" evidence="2">
    <location>
        <begin position="469"/>
        <end position="503"/>
    </location>
</feature>
<feature type="compositionally biased region" description="Polar residues" evidence="2">
    <location>
        <begin position="1047"/>
        <end position="1056"/>
    </location>
</feature>
<evidence type="ECO:0000256" key="1">
    <source>
        <dbReference type="SAM" id="Coils"/>
    </source>
</evidence>
<dbReference type="InterPro" id="IPR027417">
    <property type="entry name" value="P-loop_NTPase"/>
</dbReference>
<feature type="compositionally biased region" description="Basic and acidic residues" evidence="2">
    <location>
        <begin position="483"/>
        <end position="503"/>
    </location>
</feature>
<keyword evidence="1" id="KW-0175">Coiled coil</keyword>
<dbReference type="NCBIfam" id="TIGR02680">
    <property type="entry name" value="TIGR02680 family protein"/>
    <property type="match status" value="1"/>
</dbReference>
<evidence type="ECO:0008006" key="5">
    <source>
        <dbReference type="Google" id="ProtNLM"/>
    </source>
</evidence>
<organism evidence="3 4">
    <name type="scientific">Frankia torreyi</name>
    <dbReference type="NCBI Taxonomy" id="1856"/>
    <lineage>
        <taxon>Bacteria</taxon>
        <taxon>Bacillati</taxon>
        <taxon>Actinomycetota</taxon>
        <taxon>Actinomycetes</taxon>
        <taxon>Frankiales</taxon>
        <taxon>Frankiaceae</taxon>
        <taxon>Frankia</taxon>
    </lineage>
</organism>
<feature type="coiled-coil region" evidence="1">
    <location>
        <begin position="746"/>
        <end position="773"/>
    </location>
</feature>
<feature type="region of interest" description="Disordered" evidence="2">
    <location>
        <begin position="1009"/>
        <end position="1056"/>
    </location>
</feature>
<evidence type="ECO:0000256" key="2">
    <source>
        <dbReference type="SAM" id="MobiDB-lite"/>
    </source>
</evidence>
<dbReference type="InterPro" id="IPR013496">
    <property type="entry name" value="CHP02680"/>
</dbReference>
<feature type="compositionally biased region" description="Basic and acidic residues" evidence="2">
    <location>
        <begin position="1009"/>
        <end position="1027"/>
    </location>
</feature>
<feature type="compositionally biased region" description="Low complexity" evidence="2">
    <location>
        <begin position="469"/>
        <end position="482"/>
    </location>
</feature>
<evidence type="ECO:0000313" key="4">
    <source>
        <dbReference type="Proteomes" id="UP000032545"/>
    </source>
</evidence>
<sequence>MAPGPTQAPVAAARWRPSRAGILNVYQYGDETLHFAGGRLLLRGVNGSGKSTAMNMLLPFLLEADTRRIDAAGEQTGVLRSWMLADTEETQRTGYLWIEFARPDDEVPGGVRYHCFGCGIRANRSTDRVTSWWFSTPRRARIDFSLTADRTPLTIDALRAELGAEAVFARAADYQDEVSRRLFGGANPAGYLALLHQIRNPRVGDRIDADLPQRLREALPPVPQDAIADAAQPLEDLEDHRRNVTALEQTDRALGSLLDTYRHYGRRVLLAAATQAVTVVSAARSAAQQRGRLRTAAETAVETERRLGAQVDALVKEQSTTQARLTGLRNSAAYRDHQALLAREQHVADLRTQATRMAAQRTDAQRRVGVAATTVTARRARVDGDLDRIRLGLAEVARRALPAAVPLRLPDPPVLRVEPHAGGVEGPRSGVDPLAELSLRSAADALRRRRQDVREVSDLLRGAERADSAAATANGVAETAGVDADRAREHAAKARDEAATAGERHRAAVLDWAGRFAELLRAVPPAEPAGPAGWLPVPPAPDPGGDELRAVARARVDAAAALAADATEALAAAVAAAGVRVEAATFEATGLAAELAAVRAAAELPLPRGGWRAAEPADAALFASLVDFAPGLDDAARAGLEAACEAVGLLTARVLDDGSVLAATGELLVVPGPAVAPNLAAALVPALPVGAAVGADAVRRVLEHVGLGAAAGTALWVDVDGAFAAGPLRGRHAKTGAEHVGAGARAAARQRRIAELAAALDVAERRRDVQRETHGTLRRHAEALRTHARTVPSTAPVDDAAAAALGATGDARRAAGRAAEAREAAVSAERAAEQTWARAQTGAAAARLPLDDDALTSAAAAVTDAQAELDRMPGRVEAARRSLDDWAAAVAAFVAESDTLTRAAEEAAETGLAAETATEELAAARAALGEEPRRVAEQIIQLEARCGRIDGELAAARRAHTEAFGLSVSARERADSAADAADRAERACRDQRTELLAVATVDGLLAASARERPSGTENHSDAEDHSGPADQDEQAAQDGQVRPPSTPDTIEGTSRLVSWLRERVPEPERDVNEDALHRSLRAIRDGLGAGWDAESRRGADGAPLAVEVSGPYGRRVLPDATIQVAADLRRARGLLTAQQDQALRNLLHGRVAQEVARALFDARELIDRMNAVLTAVTTSQGIGVRLDWRTRGDLDPATATALRLLAKDPDARTAEEDAAVRAAVAGLVDEARAERPEASYRDVIGVVLDYRNWYELRIYLCRPGRADELLGRRTRLSEGEKKLVTYLPMAAAASASAAAHDPHGVGAPRLILLDDAFAKVSEDNHARLFGLLVSLDLDFVVTSERLFGTHADVPELSIIEVLRDPDLRTIALVHYHWDGRARTELAVASR</sequence>